<dbReference type="Pfam" id="PF12833">
    <property type="entry name" value="HTH_18"/>
    <property type="match status" value="1"/>
</dbReference>
<feature type="domain" description="HTH araC/xylS-type" evidence="6">
    <location>
        <begin position="166"/>
        <end position="266"/>
    </location>
</feature>
<sequence>MVRNVWSQTLENLPDPIFAVGNDYPQGLILPPHRHNRCQLLYGIRGVMTVATAQGTWMVPPERAVWIPAGVVHEVEMVAGPGAMRSLYIAPAVLPPAREEGALDPRAERCQVVGISPLVHALLVEAAELPAEVPEGSRGSLIMALLLHELPSLPVLPLSMPLPTEARLAARCHAFVADPDPHATIDGWAHELGMSRRAFTRHFRRETGLSFAAWRQQACLFAALPRLAAGEAVTTVALDLGYDNPAAFTSMFKRLLGVPPSRYLRPDIVPAPSWT</sequence>
<evidence type="ECO:0000313" key="8">
    <source>
        <dbReference type="Proteomes" id="UP000315751"/>
    </source>
</evidence>
<dbReference type="InterPro" id="IPR003313">
    <property type="entry name" value="AraC-bd"/>
</dbReference>
<dbReference type="InterPro" id="IPR018060">
    <property type="entry name" value="HTH_AraC"/>
</dbReference>
<dbReference type="Gene3D" id="1.10.10.60">
    <property type="entry name" value="Homeodomain-like"/>
    <property type="match status" value="2"/>
</dbReference>
<organism evidence="7 8">
    <name type="scientific">Nitrospirillum amazonense</name>
    <dbReference type="NCBI Taxonomy" id="28077"/>
    <lineage>
        <taxon>Bacteria</taxon>
        <taxon>Pseudomonadati</taxon>
        <taxon>Pseudomonadota</taxon>
        <taxon>Alphaproteobacteria</taxon>
        <taxon>Rhodospirillales</taxon>
        <taxon>Azospirillaceae</taxon>
        <taxon>Nitrospirillum</taxon>
    </lineage>
</organism>
<comment type="caution">
    <text evidence="7">The sequence shown here is derived from an EMBL/GenBank/DDBJ whole genome shotgun (WGS) entry which is preliminary data.</text>
</comment>
<dbReference type="AlphaFoldDB" id="A0A560H273"/>
<name>A0A560H273_9PROT</name>
<dbReference type="InterPro" id="IPR011051">
    <property type="entry name" value="RmlC_Cupin_sf"/>
</dbReference>
<dbReference type="OrthoDB" id="9804543at2"/>
<dbReference type="GO" id="GO:0043565">
    <property type="term" value="F:sequence-specific DNA binding"/>
    <property type="evidence" value="ECO:0007669"/>
    <property type="project" value="InterPro"/>
</dbReference>
<evidence type="ECO:0000256" key="2">
    <source>
        <dbReference type="ARBA" id="ARBA00023015"/>
    </source>
</evidence>
<reference evidence="7 8" key="1">
    <citation type="submission" date="2019-06" db="EMBL/GenBank/DDBJ databases">
        <title>Genomic Encyclopedia of Type Strains, Phase IV (KMG-V): Genome sequencing to study the core and pangenomes of soil and plant-associated prokaryotes.</title>
        <authorList>
            <person name="Whitman W."/>
        </authorList>
    </citation>
    <scope>NUCLEOTIDE SEQUENCE [LARGE SCALE GENOMIC DNA]</scope>
    <source>
        <strain evidence="7 8">BR 11622</strain>
    </source>
</reference>
<dbReference type="Gene3D" id="2.60.120.10">
    <property type="entry name" value="Jelly Rolls"/>
    <property type="match status" value="1"/>
</dbReference>
<dbReference type="InterPro" id="IPR014710">
    <property type="entry name" value="RmlC-like_jellyroll"/>
</dbReference>
<gene>
    <name evidence="7" type="ORF">FBZ90_110185</name>
</gene>
<keyword evidence="2" id="KW-0805">Transcription regulation</keyword>
<dbReference type="FunFam" id="1.10.10.60:FF:000132">
    <property type="entry name" value="AraC family transcriptional regulator"/>
    <property type="match status" value="1"/>
</dbReference>
<dbReference type="Proteomes" id="UP000315751">
    <property type="component" value="Unassembled WGS sequence"/>
</dbReference>
<dbReference type="RefSeq" id="WP_145734211.1">
    <property type="nucleotide sequence ID" value="NZ_VITR01000010.1"/>
</dbReference>
<keyword evidence="8" id="KW-1185">Reference proteome</keyword>
<evidence type="ECO:0000256" key="5">
    <source>
        <dbReference type="ARBA" id="ARBA00023163"/>
    </source>
</evidence>
<dbReference type="InterPro" id="IPR009057">
    <property type="entry name" value="Homeodomain-like_sf"/>
</dbReference>
<keyword evidence="5" id="KW-0804">Transcription</keyword>
<keyword evidence="1" id="KW-0678">Repressor</keyword>
<dbReference type="SUPFAM" id="SSF51182">
    <property type="entry name" value="RmlC-like cupins"/>
    <property type="match status" value="1"/>
</dbReference>
<dbReference type="PANTHER" id="PTHR11019:SF159">
    <property type="entry name" value="TRANSCRIPTIONAL REGULATOR-RELATED"/>
    <property type="match status" value="1"/>
</dbReference>
<protein>
    <submittedName>
        <fullName evidence="7">AraC family transcriptional regulator</fullName>
    </submittedName>
</protein>
<dbReference type="GO" id="GO:0003700">
    <property type="term" value="F:DNA-binding transcription factor activity"/>
    <property type="evidence" value="ECO:0007669"/>
    <property type="project" value="InterPro"/>
</dbReference>
<dbReference type="SUPFAM" id="SSF46689">
    <property type="entry name" value="Homeodomain-like"/>
    <property type="match status" value="1"/>
</dbReference>
<evidence type="ECO:0000256" key="4">
    <source>
        <dbReference type="ARBA" id="ARBA00023159"/>
    </source>
</evidence>
<evidence type="ECO:0000256" key="1">
    <source>
        <dbReference type="ARBA" id="ARBA00022491"/>
    </source>
</evidence>
<accession>A0A560H273</accession>
<dbReference type="SMART" id="SM00342">
    <property type="entry name" value="HTH_ARAC"/>
    <property type="match status" value="1"/>
</dbReference>
<keyword evidence="4" id="KW-0010">Activator</keyword>
<dbReference type="Pfam" id="PF02311">
    <property type="entry name" value="AraC_binding"/>
    <property type="match status" value="1"/>
</dbReference>
<keyword evidence="3" id="KW-0238">DNA-binding</keyword>
<dbReference type="PROSITE" id="PS01124">
    <property type="entry name" value="HTH_ARAC_FAMILY_2"/>
    <property type="match status" value="1"/>
</dbReference>
<dbReference type="PANTHER" id="PTHR11019">
    <property type="entry name" value="HTH-TYPE TRANSCRIPTIONAL REGULATOR NIMR"/>
    <property type="match status" value="1"/>
</dbReference>
<dbReference type="InterPro" id="IPR020449">
    <property type="entry name" value="Tscrpt_reg_AraC-type_HTH"/>
</dbReference>
<evidence type="ECO:0000313" key="7">
    <source>
        <dbReference type="EMBL" id="TWB39720.1"/>
    </source>
</evidence>
<dbReference type="EMBL" id="VITR01000010">
    <property type="protein sequence ID" value="TWB39720.1"/>
    <property type="molecule type" value="Genomic_DNA"/>
</dbReference>
<proteinExistence type="predicted"/>
<dbReference type="PRINTS" id="PR00032">
    <property type="entry name" value="HTHARAC"/>
</dbReference>
<evidence type="ECO:0000256" key="3">
    <source>
        <dbReference type="ARBA" id="ARBA00023125"/>
    </source>
</evidence>
<dbReference type="CDD" id="cd06124">
    <property type="entry name" value="cupin_NimR-like_N"/>
    <property type="match status" value="1"/>
</dbReference>
<evidence type="ECO:0000259" key="6">
    <source>
        <dbReference type="PROSITE" id="PS01124"/>
    </source>
</evidence>